<dbReference type="OrthoDB" id="2351239at2"/>
<dbReference type="EMBL" id="QJKK01000003">
    <property type="protein sequence ID" value="RAL25595.1"/>
    <property type="molecule type" value="Genomic_DNA"/>
</dbReference>
<dbReference type="InterPro" id="IPR009776">
    <property type="entry name" value="Spore_0_M"/>
</dbReference>
<name>A0A364K5L0_9BACL</name>
<dbReference type="AlphaFoldDB" id="A0A364K5L0"/>
<accession>A0A364K5L0</accession>
<evidence type="ECO:0000313" key="1">
    <source>
        <dbReference type="EMBL" id="RAL25595.1"/>
    </source>
</evidence>
<dbReference type="Proteomes" id="UP000251213">
    <property type="component" value="Unassembled WGS sequence"/>
</dbReference>
<dbReference type="Pfam" id="PF07070">
    <property type="entry name" value="Spo0M"/>
    <property type="match status" value="1"/>
</dbReference>
<protein>
    <submittedName>
        <fullName evidence="1">Sporulation protein SpoOM</fullName>
    </submittedName>
</protein>
<dbReference type="PANTHER" id="PTHR40053:SF1">
    <property type="entry name" value="SPORULATION-CONTROL PROTEIN SPO0M"/>
    <property type="match status" value="1"/>
</dbReference>
<reference evidence="1 2" key="2">
    <citation type="submission" date="2018-06" db="EMBL/GenBank/DDBJ databases">
        <authorList>
            <person name="Zhirakovskaya E."/>
        </authorList>
    </citation>
    <scope>NUCLEOTIDE SEQUENCE [LARGE SCALE GENOMIC DNA]</scope>
    <source>
        <strain evidence="1 2">FBKL4.011</strain>
    </source>
</reference>
<comment type="caution">
    <text evidence="1">The sequence shown here is derived from an EMBL/GenBank/DDBJ whole genome shotgun (WGS) entry which is preliminary data.</text>
</comment>
<keyword evidence="2" id="KW-1185">Reference proteome</keyword>
<sequence length="313" mass="35178">MLEEKFVFKSFLAKLGHGGAKVDFVLDKSDYALGDSLRGELIVQGGTVEQQINRIDIELVMSIYHKDHYYTQTVGKIPFHTPFKIQPEERKSIPVSYVFPMNLLLSSSSISYYFVSHLDIAGAVDSSDKDFVQVLPPLRLQNALIAFEQIGFYEKHDSRSFNGYLQEFELKPTGMFKDQIEEVEFVVSLEETGIRLLLEVDLYSFFGEKEIRREIWLDNPLCDDPTQLATHLQEILTEMIQNPQSYVFHSAATQGIHKHTGFGIAAGAVGGVAAGLIAAEVIDEIGDALEDVFEGDEEEQNFAADDFFDGDED</sequence>
<organism evidence="1 2">
    <name type="scientific">Thermoflavimicrobium daqui</name>
    <dbReference type="NCBI Taxonomy" id="2137476"/>
    <lineage>
        <taxon>Bacteria</taxon>
        <taxon>Bacillati</taxon>
        <taxon>Bacillota</taxon>
        <taxon>Bacilli</taxon>
        <taxon>Bacillales</taxon>
        <taxon>Thermoactinomycetaceae</taxon>
        <taxon>Thermoflavimicrobium</taxon>
    </lineage>
</organism>
<dbReference type="PANTHER" id="PTHR40053">
    <property type="entry name" value="SPORULATION-CONTROL PROTEIN SPO0M"/>
    <property type="match status" value="1"/>
</dbReference>
<evidence type="ECO:0000313" key="2">
    <source>
        <dbReference type="Proteomes" id="UP000251213"/>
    </source>
</evidence>
<proteinExistence type="predicted"/>
<reference evidence="1 2" key="1">
    <citation type="submission" date="2018-06" db="EMBL/GenBank/DDBJ databases">
        <title>Thermoflavimicrobium daqus sp. nov., a thermophilic microbe isolated from Moutai-flavour Daqu.</title>
        <authorList>
            <person name="Wang X."/>
            <person name="Zhou H."/>
        </authorList>
    </citation>
    <scope>NUCLEOTIDE SEQUENCE [LARGE SCALE GENOMIC DNA]</scope>
    <source>
        <strain evidence="1 2">FBKL4.011</strain>
    </source>
</reference>
<gene>
    <name evidence="1" type="ORF">DL897_05820</name>
</gene>